<dbReference type="Pfam" id="PF00082">
    <property type="entry name" value="Peptidase_S8"/>
    <property type="match status" value="1"/>
</dbReference>
<evidence type="ECO:0000256" key="5">
    <source>
        <dbReference type="ARBA" id="ARBA00022825"/>
    </source>
</evidence>
<evidence type="ECO:0000256" key="4">
    <source>
        <dbReference type="ARBA" id="ARBA00022801"/>
    </source>
</evidence>
<dbReference type="CDD" id="cd04077">
    <property type="entry name" value="Peptidases_S8_PCSK9_ProteinaseK_like"/>
    <property type="match status" value="1"/>
</dbReference>
<dbReference type="Pfam" id="PF05922">
    <property type="entry name" value="Inhibitor_I9"/>
    <property type="match status" value="1"/>
</dbReference>
<evidence type="ECO:0000259" key="9">
    <source>
        <dbReference type="Pfam" id="PF01266"/>
    </source>
</evidence>
<dbReference type="PROSITE" id="PS00138">
    <property type="entry name" value="SUBTILASE_SER"/>
    <property type="match status" value="1"/>
</dbReference>
<dbReference type="InterPro" id="IPR050131">
    <property type="entry name" value="Peptidase_S8_subtilisin-like"/>
</dbReference>
<feature type="domain" description="Inhibitor I9" evidence="10">
    <location>
        <begin position="38"/>
        <end position="117"/>
    </location>
</feature>
<protein>
    <submittedName>
        <fullName evidence="11">Uncharacterized protein</fullName>
    </submittedName>
</protein>
<feature type="domain" description="FAD dependent oxidoreductase" evidence="9">
    <location>
        <begin position="400"/>
        <end position="729"/>
    </location>
</feature>
<dbReference type="InterPro" id="IPR034193">
    <property type="entry name" value="PCSK9_ProteinaseK-like"/>
</dbReference>
<organism evidence="11 12">
    <name type="scientific">Fusarium equiseti</name>
    <name type="common">Fusarium scirpi</name>
    <dbReference type="NCBI Taxonomy" id="61235"/>
    <lineage>
        <taxon>Eukaryota</taxon>
        <taxon>Fungi</taxon>
        <taxon>Dikarya</taxon>
        <taxon>Ascomycota</taxon>
        <taxon>Pezizomycotina</taxon>
        <taxon>Sordariomycetes</taxon>
        <taxon>Hypocreomycetidae</taxon>
        <taxon>Hypocreales</taxon>
        <taxon>Nectriaceae</taxon>
        <taxon>Fusarium</taxon>
        <taxon>Fusarium incarnatum-equiseti species complex</taxon>
    </lineage>
</organism>
<evidence type="ECO:0000256" key="1">
    <source>
        <dbReference type="ARBA" id="ARBA00011073"/>
    </source>
</evidence>
<evidence type="ECO:0000259" key="8">
    <source>
        <dbReference type="Pfam" id="PF00082"/>
    </source>
</evidence>
<accession>A0A8J2J1G2</accession>
<dbReference type="Proteomes" id="UP000693738">
    <property type="component" value="Unassembled WGS sequence"/>
</dbReference>
<dbReference type="PROSITE" id="PS51257">
    <property type="entry name" value="PROKAR_LIPOPROTEIN"/>
    <property type="match status" value="1"/>
</dbReference>
<dbReference type="InterPro" id="IPR000209">
    <property type="entry name" value="Peptidase_S8/S53_dom"/>
</dbReference>
<feature type="signal peptide" evidence="7">
    <location>
        <begin position="1"/>
        <end position="20"/>
    </location>
</feature>
<sequence length="733" mass="79009">MVNFKNIAFAVTLFLGCGLASPAPAAPAAEPGAIIPGSYIITLKPEIDAVKAKIHLKWVKDVHKRSLTKREELGIEKTYDSKSGFQGYAGSFDSVTIKEIKKSPEVLAVEPNRVWKISRVKRDNNLEKRAEITQKKSTWGLGTISHRKKGFKEYIYDNFAGTDTYAYVIDSGVRITHNEFGGRAKAAWTNWKGDNADTDGHGTHVAGIIGGKTYGVVKKANILALKVFKGDESDTSIVLDAFNWAVNDIIKRDRTWRAVINMSLGGEKSTAFNKAVDNASKKGVVTVTASGNDNRDAGKESPGSAATAITVGAIDENWTVADFSNYGKVVKIMAPGVDIMSAGHKSNTQSRADDGTSMAAPYVAGLVLYGMSVEEIEGVADITAWLKEEYKNDWLPQPHVLVIGAGIVGASIAWHLSKSTKVTVIAEDIGGPASSASFAWLNASSASDKSYYDFRVRSLKRWKAIERELPGLPITWSGSVNWHKPFETLMDKQVTLTGWGYGVMRMTGDEIHSKEPGIKAESIADWGFYYTDEGAIEAHAAAQQMVANAEAKGNAKVIEAPAKTFLKTDGRITGVTLDSGEEVHGDHVVVAAGLGTVPLLATENITIPIRSIPALIVNSRPVNHEILQSLINSKHLYMRQTKDGVIRAGCENPGDDPGEDPEKTAQEVFKILQDTLAGGDKLEFDYFTVGNKPTPEDGLPIIGPTGLDNVTVAVMHSGVTNAAIVGELTGSFY</sequence>
<evidence type="ECO:0000256" key="3">
    <source>
        <dbReference type="ARBA" id="ARBA00022729"/>
    </source>
</evidence>
<dbReference type="PROSITE" id="PS00137">
    <property type="entry name" value="SUBTILASE_HIS"/>
    <property type="match status" value="1"/>
</dbReference>
<dbReference type="GO" id="GO:0006508">
    <property type="term" value="P:proteolysis"/>
    <property type="evidence" value="ECO:0007669"/>
    <property type="project" value="UniProtKB-KW"/>
</dbReference>
<keyword evidence="5 6" id="KW-0720">Serine protease</keyword>
<dbReference type="Pfam" id="PF01266">
    <property type="entry name" value="DAO"/>
    <property type="match status" value="1"/>
</dbReference>
<feature type="active site" description="Charge relay system" evidence="6">
    <location>
        <position position="201"/>
    </location>
</feature>
<dbReference type="GO" id="GO:0004252">
    <property type="term" value="F:serine-type endopeptidase activity"/>
    <property type="evidence" value="ECO:0007669"/>
    <property type="project" value="UniProtKB-UniRule"/>
</dbReference>
<feature type="domain" description="Peptidase S8/S53" evidence="8">
    <location>
        <begin position="168"/>
        <end position="386"/>
    </location>
</feature>
<keyword evidence="4 6" id="KW-0378">Hydrolase</keyword>
<evidence type="ECO:0000259" key="10">
    <source>
        <dbReference type="Pfam" id="PF05922"/>
    </source>
</evidence>
<reference evidence="11" key="1">
    <citation type="submission" date="2021-05" db="EMBL/GenBank/DDBJ databases">
        <authorList>
            <person name="Khan N."/>
        </authorList>
    </citation>
    <scope>NUCLEOTIDE SEQUENCE</scope>
</reference>
<keyword evidence="3 7" id="KW-0732">Signal</keyword>
<dbReference type="PROSITE" id="PS51892">
    <property type="entry name" value="SUBTILASE"/>
    <property type="match status" value="1"/>
</dbReference>
<dbReference type="FunFam" id="3.40.50.200:FF:000007">
    <property type="entry name" value="Subtilisin-like serine protease"/>
    <property type="match status" value="1"/>
</dbReference>
<dbReference type="InterPro" id="IPR023827">
    <property type="entry name" value="Peptidase_S8_Asp-AS"/>
</dbReference>
<dbReference type="InterPro" id="IPR022398">
    <property type="entry name" value="Peptidase_S8_His-AS"/>
</dbReference>
<dbReference type="InterPro" id="IPR023828">
    <property type="entry name" value="Peptidase_S8_Ser-AS"/>
</dbReference>
<feature type="active site" description="Charge relay system" evidence="6">
    <location>
        <position position="170"/>
    </location>
</feature>
<dbReference type="InterPro" id="IPR006076">
    <property type="entry name" value="FAD-dep_OxRdtase"/>
</dbReference>
<name>A0A8J2J1G2_FUSEQ</name>
<evidence type="ECO:0000313" key="12">
    <source>
        <dbReference type="Proteomes" id="UP000693738"/>
    </source>
</evidence>
<comment type="similarity">
    <text evidence="1 6">Belongs to the peptidase S8 family.</text>
</comment>
<dbReference type="PANTHER" id="PTHR43806:SF58">
    <property type="entry name" value="ALKALINE PROTEASE 1-RELATED"/>
    <property type="match status" value="1"/>
</dbReference>
<feature type="active site" description="Charge relay system" evidence="6">
    <location>
        <position position="357"/>
    </location>
</feature>
<dbReference type="PANTHER" id="PTHR43806">
    <property type="entry name" value="PEPTIDASE S8"/>
    <property type="match status" value="1"/>
</dbReference>
<proteinExistence type="inferred from homology"/>
<gene>
    <name evidence="11" type="ORF">FEQUK3_LOCUS7769</name>
</gene>
<feature type="chain" id="PRO_5035285584" evidence="7">
    <location>
        <begin position="21"/>
        <end position="733"/>
    </location>
</feature>
<keyword evidence="2 6" id="KW-0645">Protease</keyword>
<comment type="caution">
    <text evidence="11">The sequence shown here is derived from an EMBL/GenBank/DDBJ whole genome shotgun (WGS) entry which is preliminary data.</text>
</comment>
<dbReference type="EMBL" id="CAJSTJ010000145">
    <property type="protein sequence ID" value="CAG7562069.1"/>
    <property type="molecule type" value="Genomic_DNA"/>
</dbReference>
<dbReference type="PROSITE" id="PS00136">
    <property type="entry name" value="SUBTILASE_ASP"/>
    <property type="match status" value="1"/>
</dbReference>
<dbReference type="GO" id="GO:0005576">
    <property type="term" value="C:extracellular region"/>
    <property type="evidence" value="ECO:0007669"/>
    <property type="project" value="UniProtKB-ARBA"/>
</dbReference>
<evidence type="ECO:0000256" key="6">
    <source>
        <dbReference type="PROSITE-ProRule" id="PRU01240"/>
    </source>
</evidence>
<evidence type="ECO:0000256" key="2">
    <source>
        <dbReference type="ARBA" id="ARBA00022670"/>
    </source>
</evidence>
<dbReference type="InterPro" id="IPR010259">
    <property type="entry name" value="S8pro/Inhibitor_I9"/>
</dbReference>
<evidence type="ECO:0000313" key="11">
    <source>
        <dbReference type="EMBL" id="CAG7562069.1"/>
    </source>
</evidence>
<evidence type="ECO:0000256" key="7">
    <source>
        <dbReference type="SAM" id="SignalP"/>
    </source>
</evidence>
<dbReference type="AlphaFoldDB" id="A0A8J2J1G2"/>